<keyword evidence="4" id="KW-1185">Reference proteome</keyword>
<dbReference type="SUPFAM" id="SSF53474">
    <property type="entry name" value="alpha/beta-Hydrolases"/>
    <property type="match status" value="1"/>
</dbReference>
<dbReference type="InterPro" id="IPR029058">
    <property type="entry name" value="AB_hydrolase_fold"/>
</dbReference>
<dbReference type="HOGENOM" id="CLU_070456_1_1_3"/>
<proteinExistence type="inferred from homology"/>
<gene>
    <name evidence="3" type="ordered locus">PCC8801_3018</name>
</gene>
<dbReference type="AlphaFoldDB" id="B7JWF7"/>
<dbReference type="GO" id="GO:0016297">
    <property type="term" value="F:fatty acyl-[ACP] hydrolase activity"/>
    <property type="evidence" value="ECO:0007669"/>
    <property type="project" value="UniProtKB-EC"/>
</dbReference>
<evidence type="ECO:0000259" key="2">
    <source>
        <dbReference type="Pfam" id="PF00975"/>
    </source>
</evidence>
<dbReference type="EC" id="3.1.2.14" evidence="3"/>
<dbReference type="InterPro" id="IPR001031">
    <property type="entry name" value="Thioesterase"/>
</dbReference>
<organism evidence="3 4">
    <name type="scientific">Rippkaea orientalis (strain PCC 8801 / RF-1)</name>
    <name type="common">Cyanothece sp. (strain PCC 8801)</name>
    <dbReference type="NCBI Taxonomy" id="41431"/>
    <lineage>
        <taxon>Bacteria</taxon>
        <taxon>Bacillati</taxon>
        <taxon>Cyanobacteriota</taxon>
        <taxon>Cyanophyceae</taxon>
        <taxon>Oscillatoriophycideae</taxon>
        <taxon>Chroococcales</taxon>
        <taxon>Aphanothecaceae</taxon>
        <taxon>Rippkaea</taxon>
        <taxon>Rippkaea orientalis</taxon>
    </lineage>
</organism>
<dbReference type="KEGG" id="cyp:PCC8801_3018"/>
<dbReference type="InterPro" id="IPR012223">
    <property type="entry name" value="TEII"/>
</dbReference>
<dbReference type="RefSeq" id="WP_012596264.1">
    <property type="nucleotide sequence ID" value="NC_011726.1"/>
</dbReference>
<dbReference type="EMBL" id="CP001287">
    <property type="protein sequence ID" value="ACK67002.1"/>
    <property type="molecule type" value="Genomic_DNA"/>
</dbReference>
<dbReference type="PANTHER" id="PTHR11487">
    <property type="entry name" value="THIOESTERASE"/>
    <property type="match status" value="1"/>
</dbReference>
<dbReference type="Proteomes" id="UP000008204">
    <property type="component" value="Chromosome"/>
</dbReference>
<feature type="domain" description="Thioesterase" evidence="2">
    <location>
        <begin position="21"/>
        <end position="243"/>
    </location>
</feature>
<dbReference type="Gene3D" id="3.40.50.1820">
    <property type="entry name" value="alpha/beta hydrolase"/>
    <property type="match status" value="1"/>
</dbReference>
<sequence length="251" mass="28454">MKSPTNPWIYCPQPNPSAKLRLFCFPYAGTGARIFRNWPNQLPKMIEVCAIKLPGREARINEKPITKLTTLVEIMTPYLLPYSDKPFAFFGHSMGSLVSFEVAHQLLKLYGLSPIYLFISGYRAPQIPDPDPPIHALPESLFIEAIHNLNGTPPSVLQDDELMQLLIPILRADFSILETYIYDKKTLLNCPIIAFGGLNDPEANQQELQAWEQQTSQSFSLKMLQGDHFFIHSEESAILNEIAKYLSQCTK</sequence>
<evidence type="ECO:0000256" key="1">
    <source>
        <dbReference type="ARBA" id="ARBA00007169"/>
    </source>
</evidence>
<dbReference type="eggNOG" id="COG3208">
    <property type="taxonomic scope" value="Bacteria"/>
</dbReference>
<keyword evidence="3" id="KW-0378">Hydrolase</keyword>
<dbReference type="STRING" id="41431.PCC8801_3018"/>
<comment type="similarity">
    <text evidence="1">Belongs to the thioesterase family.</text>
</comment>
<reference evidence="4" key="1">
    <citation type="journal article" date="2011" name="MBio">
        <title>Novel metabolic attributes of the genus Cyanothece, comprising a group of unicellular nitrogen-fixing Cyanobacteria.</title>
        <authorList>
            <person name="Bandyopadhyay A."/>
            <person name="Elvitigala T."/>
            <person name="Welsh E."/>
            <person name="Stockel J."/>
            <person name="Liberton M."/>
            <person name="Min H."/>
            <person name="Sherman L.A."/>
            <person name="Pakrasi H.B."/>
        </authorList>
    </citation>
    <scope>NUCLEOTIDE SEQUENCE [LARGE SCALE GENOMIC DNA]</scope>
    <source>
        <strain evidence="4">PCC 8801</strain>
    </source>
</reference>
<evidence type="ECO:0000313" key="3">
    <source>
        <dbReference type="EMBL" id="ACK67002.1"/>
    </source>
</evidence>
<dbReference type="PANTHER" id="PTHR11487:SF0">
    <property type="entry name" value="S-ACYL FATTY ACID SYNTHASE THIOESTERASE, MEDIUM CHAIN"/>
    <property type="match status" value="1"/>
</dbReference>
<dbReference type="Pfam" id="PF00975">
    <property type="entry name" value="Thioesterase"/>
    <property type="match status" value="1"/>
</dbReference>
<dbReference type="OrthoDB" id="2213423at2"/>
<dbReference type="GO" id="GO:0008610">
    <property type="term" value="P:lipid biosynthetic process"/>
    <property type="evidence" value="ECO:0007669"/>
    <property type="project" value="TreeGrafter"/>
</dbReference>
<accession>B7JWF7</accession>
<protein>
    <submittedName>
        <fullName evidence="3">Oleoyl-(Acyl-carrier-protein) hydrolase</fullName>
        <ecNumber evidence="3">3.1.2.14</ecNumber>
    </submittedName>
</protein>
<name>B7JWF7_RIPO1</name>
<evidence type="ECO:0000313" key="4">
    <source>
        <dbReference type="Proteomes" id="UP000008204"/>
    </source>
</evidence>